<evidence type="ECO:0000313" key="1">
    <source>
        <dbReference type="EnsemblMetazoa" id="AALB007235-PA"/>
    </source>
</evidence>
<dbReference type="VEuPathDB" id="VectorBase:AALB007235"/>
<organism evidence="1 2">
    <name type="scientific">Anopheles albimanus</name>
    <name type="common">New world malaria mosquito</name>
    <dbReference type="NCBI Taxonomy" id="7167"/>
    <lineage>
        <taxon>Eukaryota</taxon>
        <taxon>Metazoa</taxon>
        <taxon>Ecdysozoa</taxon>
        <taxon>Arthropoda</taxon>
        <taxon>Hexapoda</taxon>
        <taxon>Insecta</taxon>
        <taxon>Pterygota</taxon>
        <taxon>Neoptera</taxon>
        <taxon>Endopterygota</taxon>
        <taxon>Diptera</taxon>
        <taxon>Nematocera</taxon>
        <taxon>Culicoidea</taxon>
        <taxon>Culicidae</taxon>
        <taxon>Anophelinae</taxon>
        <taxon>Anopheles</taxon>
    </lineage>
</organism>
<reference evidence="1" key="2">
    <citation type="submission" date="2022-08" db="UniProtKB">
        <authorList>
            <consortium name="EnsemblMetazoa"/>
        </authorList>
    </citation>
    <scope>IDENTIFICATION</scope>
    <source>
        <strain evidence="1">STECLA/ALBI9_A</strain>
    </source>
</reference>
<proteinExistence type="predicted"/>
<sequence length="185" mass="20023">MMLTVSILPLVVLLSEQAPRVFAGPSAIAARMPNETGWARMGYGALLRQDERFYTMEYATTTVRPKRQAHRASKLAREPRFISFQTTDSSIDVELNFAIPFMSIPVQKSMTGLMDSVLKGTPLVNVNIGAVAVAGVLTLGGALIGAAARTFSNGTQSFWPMMLTAGGWRQAGQRAAESEQQDKGK</sequence>
<name>A0A182FL26_ANOAL</name>
<dbReference type="EnsemblMetazoa" id="AALB007235-RA">
    <property type="protein sequence ID" value="AALB007235-PA"/>
    <property type="gene ID" value="AALB007235"/>
</dbReference>
<reference evidence="1 2" key="1">
    <citation type="journal article" date="2017" name="G3 (Bethesda)">
        <title>The Physical Genome Mapping of Anopheles albimanus Corrected Scaffold Misassemblies and Identified Interarm Rearrangements in Genus Anopheles.</title>
        <authorList>
            <person name="Artemov G.N."/>
            <person name="Peery A.N."/>
            <person name="Jiang X."/>
            <person name="Tu Z."/>
            <person name="Stegniy V.N."/>
            <person name="Sharakhova M.V."/>
            <person name="Sharakhov I.V."/>
        </authorList>
    </citation>
    <scope>NUCLEOTIDE SEQUENCE [LARGE SCALE GENOMIC DNA]</scope>
    <source>
        <strain evidence="1 2">ALBI9_A</strain>
    </source>
</reference>
<accession>A0A182FL26</accession>
<protein>
    <submittedName>
        <fullName evidence="1">Uncharacterized protein</fullName>
    </submittedName>
</protein>
<evidence type="ECO:0000313" key="2">
    <source>
        <dbReference type="Proteomes" id="UP000069272"/>
    </source>
</evidence>
<dbReference type="Proteomes" id="UP000069272">
    <property type="component" value="Chromosome 2R"/>
</dbReference>
<dbReference type="AlphaFoldDB" id="A0A182FL26"/>
<keyword evidence="2" id="KW-1185">Reference proteome</keyword>